<dbReference type="AlphaFoldDB" id="A0A438AE85"/>
<dbReference type="GO" id="GO:0003700">
    <property type="term" value="F:DNA-binding transcription factor activity"/>
    <property type="evidence" value="ECO:0007669"/>
    <property type="project" value="InterPro"/>
</dbReference>
<organism evidence="2 3">
    <name type="scientific">Mesobaculum littorinae</name>
    <dbReference type="NCBI Taxonomy" id="2486419"/>
    <lineage>
        <taxon>Bacteria</taxon>
        <taxon>Pseudomonadati</taxon>
        <taxon>Pseudomonadota</taxon>
        <taxon>Alphaproteobacteria</taxon>
        <taxon>Rhodobacterales</taxon>
        <taxon>Roseobacteraceae</taxon>
        <taxon>Mesobaculum</taxon>
    </lineage>
</organism>
<gene>
    <name evidence="2" type="ORF">EKE94_15260</name>
</gene>
<evidence type="ECO:0000313" key="3">
    <source>
        <dbReference type="Proteomes" id="UP000285908"/>
    </source>
</evidence>
<feature type="domain" description="HTH marR-type" evidence="1">
    <location>
        <begin position="29"/>
        <end position="166"/>
    </location>
</feature>
<keyword evidence="3" id="KW-1185">Reference proteome</keyword>
<dbReference type="GO" id="GO:0006950">
    <property type="term" value="P:response to stress"/>
    <property type="evidence" value="ECO:0007669"/>
    <property type="project" value="TreeGrafter"/>
</dbReference>
<dbReference type="InterPro" id="IPR036388">
    <property type="entry name" value="WH-like_DNA-bd_sf"/>
</dbReference>
<dbReference type="EMBL" id="RQXX01000006">
    <property type="protein sequence ID" value="RVV97023.1"/>
    <property type="molecule type" value="Genomic_DNA"/>
</dbReference>
<dbReference type="PANTHER" id="PTHR33164:SF57">
    <property type="entry name" value="MARR-FAMILY TRANSCRIPTIONAL REGULATOR"/>
    <property type="match status" value="1"/>
</dbReference>
<evidence type="ECO:0000313" key="2">
    <source>
        <dbReference type="EMBL" id="RVV97023.1"/>
    </source>
</evidence>
<comment type="caution">
    <text evidence="2">The sequence shown here is derived from an EMBL/GenBank/DDBJ whole genome shotgun (WGS) entry which is preliminary data.</text>
</comment>
<accession>A0A438AE85</accession>
<dbReference type="Gene3D" id="1.10.10.10">
    <property type="entry name" value="Winged helix-like DNA-binding domain superfamily/Winged helix DNA-binding domain"/>
    <property type="match status" value="1"/>
</dbReference>
<proteinExistence type="predicted"/>
<dbReference type="PROSITE" id="PS50995">
    <property type="entry name" value="HTH_MARR_2"/>
    <property type="match status" value="1"/>
</dbReference>
<dbReference type="InterPro" id="IPR000835">
    <property type="entry name" value="HTH_MarR-typ"/>
</dbReference>
<protein>
    <submittedName>
        <fullName evidence="2">MarR family transcriptional regulator</fullName>
    </submittedName>
</protein>
<evidence type="ECO:0000259" key="1">
    <source>
        <dbReference type="PROSITE" id="PS50995"/>
    </source>
</evidence>
<dbReference type="RefSeq" id="WP_127907499.1">
    <property type="nucleotide sequence ID" value="NZ_RQXX01000006.1"/>
</dbReference>
<dbReference type="SMART" id="SM00347">
    <property type="entry name" value="HTH_MARR"/>
    <property type="match status" value="1"/>
</dbReference>
<dbReference type="InterPro" id="IPR036390">
    <property type="entry name" value="WH_DNA-bd_sf"/>
</dbReference>
<dbReference type="OrthoDB" id="7774677at2"/>
<name>A0A438AE85_9RHOB</name>
<sequence>MSDTRNRALAHLARAGIDADTAEAVWEIDTILLYWRRRVMKREMSQRALSALGIQMELPQLDVLMALTAPGDDDEDEVMVSTVAQRLGVDPSRASRLTADLIRSGHARRAVSQIDARRSIIEVSSKGRAVVEAVRSFRYILLGEYLQGWSAEDLNRFVPLLARFSSWTDTLDHDRSAALQRDIDALRASVREALDTPDA</sequence>
<dbReference type="SUPFAM" id="SSF46785">
    <property type="entry name" value="Winged helix' DNA-binding domain"/>
    <property type="match status" value="1"/>
</dbReference>
<dbReference type="PANTHER" id="PTHR33164">
    <property type="entry name" value="TRANSCRIPTIONAL REGULATOR, MARR FAMILY"/>
    <property type="match status" value="1"/>
</dbReference>
<dbReference type="InterPro" id="IPR039422">
    <property type="entry name" value="MarR/SlyA-like"/>
</dbReference>
<dbReference type="Proteomes" id="UP000285908">
    <property type="component" value="Unassembled WGS sequence"/>
</dbReference>
<reference evidence="2 3" key="1">
    <citation type="submission" date="2018-11" db="EMBL/GenBank/DDBJ databases">
        <title>Mesobaculum littorinae gen. nov., sp. nov., isolated from Littorina scabra that represents a novel genus of the order Rhodobacteraceae.</title>
        <authorList>
            <person name="Li F."/>
        </authorList>
    </citation>
    <scope>NUCLEOTIDE SEQUENCE [LARGE SCALE GENOMIC DNA]</scope>
    <source>
        <strain evidence="2 3">M0103</strain>
    </source>
</reference>